<keyword evidence="1" id="KW-0812">Transmembrane</keyword>
<sequence length="326" mass="34806">MKPLARWVVLGAAIAFLLHALVRHWPEISALRMGTPGWSLLLVALGVTLLAHTWAGWVWSWALQALQQPITGSWSTPIYLQTNLLKYLPGNVWHFFGRVRALRNMGIDNGSAIIGTALEPLLMAAAALVVGIATPTHYWPLQLVGLGIVLVTLSPRWLNPLVNRLSRSKTTQQPTEDSFPPTSIQNSKFEISPLETLREQTSPSPPNLAPGLPHYPLKPLLGQLGYIALRGVGFCLVLSALTPLAAGDWPSTISAFSLAWLGGLVVPGAPGGLGVFEAIALSLLQGQFSAAVVLSAVVLYRVVSTLAEALGAALATFEQGLSSTLE</sequence>
<proteinExistence type="predicted"/>
<keyword evidence="1" id="KW-1133">Transmembrane helix</keyword>
<dbReference type="Proteomes" id="UP000185557">
    <property type="component" value="Unassembled WGS sequence"/>
</dbReference>
<evidence type="ECO:0000313" key="2">
    <source>
        <dbReference type="EMBL" id="OKH48514.1"/>
    </source>
</evidence>
<keyword evidence="1" id="KW-0472">Membrane</keyword>
<dbReference type="EMBL" id="MRCG01000006">
    <property type="protein sequence ID" value="OKH48514.1"/>
    <property type="molecule type" value="Genomic_DNA"/>
</dbReference>
<accession>A0A1U7J6S1</accession>
<feature type="transmembrane region" description="Helical" evidence="1">
    <location>
        <begin position="112"/>
        <end position="133"/>
    </location>
</feature>
<feature type="transmembrane region" description="Helical" evidence="1">
    <location>
        <begin position="38"/>
        <end position="59"/>
    </location>
</feature>
<feature type="transmembrane region" description="Helical" evidence="1">
    <location>
        <begin position="258"/>
        <end position="284"/>
    </location>
</feature>
<dbReference type="OrthoDB" id="2542372at2"/>
<name>A0A1U7J6S1_9CYAN</name>
<comment type="caution">
    <text evidence="2">The sequence shown here is derived from an EMBL/GenBank/DDBJ whole genome shotgun (WGS) entry which is preliminary data.</text>
</comment>
<feature type="transmembrane region" description="Helical" evidence="1">
    <location>
        <begin position="227"/>
        <end position="246"/>
    </location>
</feature>
<reference evidence="2 3" key="1">
    <citation type="submission" date="2016-11" db="EMBL/GenBank/DDBJ databases">
        <title>Draft Genome Sequences of Nine Cyanobacterial Strains from Diverse Habitats.</title>
        <authorList>
            <person name="Zhu T."/>
            <person name="Hou S."/>
            <person name="Lu X."/>
            <person name="Hess W.R."/>
        </authorList>
    </citation>
    <scope>NUCLEOTIDE SEQUENCE [LARGE SCALE GENOMIC DNA]</scope>
    <source>
        <strain evidence="2 3">NIES-30</strain>
    </source>
</reference>
<feature type="transmembrane region" description="Helical" evidence="1">
    <location>
        <begin position="291"/>
        <end position="317"/>
    </location>
</feature>
<dbReference type="STRING" id="549789.NIES30_10730"/>
<organism evidence="2 3">
    <name type="scientific">Phormidium tenue NIES-30</name>
    <dbReference type="NCBI Taxonomy" id="549789"/>
    <lineage>
        <taxon>Bacteria</taxon>
        <taxon>Bacillati</taxon>
        <taxon>Cyanobacteriota</taxon>
        <taxon>Cyanophyceae</taxon>
        <taxon>Oscillatoriophycideae</taxon>
        <taxon>Oscillatoriales</taxon>
        <taxon>Oscillatoriaceae</taxon>
        <taxon>Phormidium</taxon>
    </lineage>
</organism>
<evidence type="ECO:0000313" key="3">
    <source>
        <dbReference type="Proteomes" id="UP000185557"/>
    </source>
</evidence>
<dbReference type="AlphaFoldDB" id="A0A1U7J6S1"/>
<gene>
    <name evidence="2" type="ORF">NIES30_10730</name>
</gene>
<feature type="transmembrane region" description="Helical" evidence="1">
    <location>
        <begin position="139"/>
        <end position="158"/>
    </location>
</feature>
<evidence type="ECO:0000256" key="1">
    <source>
        <dbReference type="SAM" id="Phobius"/>
    </source>
</evidence>
<protein>
    <submittedName>
        <fullName evidence="2">Uncharacterized protein</fullName>
    </submittedName>
</protein>
<keyword evidence="3" id="KW-1185">Reference proteome</keyword>